<organism evidence="2 3">
    <name type="scientific">Deinococcus aerolatus</name>
    <dbReference type="NCBI Taxonomy" id="522487"/>
    <lineage>
        <taxon>Bacteria</taxon>
        <taxon>Thermotogati</taxon>
        <taxon>Deinococcota</taxon>
        <taxon>Deinococci</taxon>
        <taxon>Deinococcales</taxon>
        <taxon>Deinococcaceae</taxon>
        <taxon>Deinococcus</taxon>
    </lineage>
</organism>
<dbReference type="SUPFAM" id="SSF75304">
    <property type="entry name" value="Amidase signature (AS) enzymes"/>
    <property type="match status" value="1"/>
</dbReference>
<dbReference type="Gene3D" id="3.90.1300.10">
    <property type="entry name" value="Amidase signature (AS) domain"/>
    <property type="match status" value="1"/>
</dbReference>
<dbReference type="PANTHER" id="PTHR11895">
    <property type="entry name" value="TRANSAMIDASE"/>
    <property type="match status" value="1"/>
</dbReference>
<dbReference type="PANTHER" id="PTHR11895:SF151">
    <property type="entry name" value="GLUTAMYL-TRNA(GLN) AMIDOTRANSFERASE SUBUNIT A"/>
    <property type="match status" value="1"/>
</dbReference>
<evidence type="ECO:0000313" key="3">
    <source>
        <dbReference type="Proteomes" id="UP000639973"/>
    </source>
</evidence>
<evidence type="ECO:0000259" key="1">
    <source>
        <dbReference type="Pfam" id="PF01425"/>
    </source>
</evidence>
<keyword evidence="3" id="KW-1185">Reference proteome</keyword>
<dbReference type="NCBIfam" id="NF005688">
    <property type="entry name" value="PRK07488.1"/>
    <property type="match status" value="1"/>
</dbReference>
<dbReference type="EMBL" id="BMOL01000014">
    <property type="protein sequence ID" value="GGL88087.1"/>
    <property type="molecule type" value="Genomic_DNA"/>
</dbReference>
<proteinExistence type="predicted"/>
<sequence length="501" mass="51294">MSKTLAMLFLTAEVALGGGGSPPDPTQLTLTQAAEQIRARTLTSEQLVRALLARIDRSTQLNAFITLDREGALAAARRADKQTAQGGTLPPLHGVPLVFKDNIDVMGLPTSGGTAALRTATARRSAPVVAALIDAGAIVLGKTNLHELAFGITSDNATFGSVRNPYDLTRFAGGSSGGTAAALAARLAPGGLGTDTGGSVRIPAALTGTVGLRPTVGRYSQAGIVPLSNTRDTAGPMARTVEDVALLDALITGENVTLQAAPLRGLRLGVPRAYFYDDLDPETSRVIEAALSRLEAAGAVLVPVELPGLAELNARIGFPVVLYEVLRTLPAYLKASGSGVTLDNVVAGIRSPDVVGAFAAALGPDGQPGTADDAISQQVYQGAIQGARPALQALYRQTFANFKIEALIFPTTPAPAQPIQGSVEQVMVAGRAVPTFNTFIRNTDPSSNAGLPGLSLPAGLTAQGLPVGLELDGPAGSDRRLLAIGAALSKVLGPVTVPQLP</sequence>
<dbReference type="RefSeq" id="WP_229723631.1">
    <property type="nucleotide sequence ID" value="NZ_BMOL01000014.1"/>
</dbReference>
<reference evidence="3" key="1">
    <citation type="journal article" date="2019" name="Int. J. Syst. Evol. Microbiol.">
        <title>The Global Catalogue of Microorganisms (GCM) 10K type strain sequencing project: providing services to taxonomists for standard genome sequencing and annotation.</title>
        <authorList>
            <consortium name="The Broad Institute Genomics Platform"/>
            <consortium name="The Broad Institute Genome Sequencing Center for Infectious Disease"/>
            <person name="Wu L."/>
            <person name="Ma J."/>
        </authorList>
    </citation>
    <scope>NUCLEOTIDE SEQUENCE [LARGE SCALE GENOMIC DNA]</scope>
    <source>
        <strain evidence="3">JCM 15442</strain>
    </source>
</reference>
<feature type="domain" description="Amidase" evidence="1">
    <location>
        <begin position="47"/>
        <end position="482"/>
    </location>
</feature>
<keyword evidence="2" id="KW-0378">Hydrolase</keyword>
<dbReference type="PROSITE" id="PS00571">
    <property type="entry name" value="AMIDASES"/>
    <property type="match status" value="1"/>
</dbReference>
<dbReference type="InterPro" id="IPR020556">
    <property type="entry name" value="Amidase_CS"/>
</dbReference>
<accession>A0ABQ2GDU5</accession>
<dbReference type="InterPro" id="IPR000120">
    <property type="entry name" value="Amidase"/>
</dbReference>
<comment type="caution">
    <text evidence="2">The sequence shown here is derived from an EMBL/GenBank/DDBJ whole genome shotgun (WGS) entry which is preliminary data.</text>
</comment>
<gene>
    <name evidence="2" type="primary">tms2</name>
    <name evidence="2" type="ORF">GCM10010840_27710</name>
</gene>
<dbReference type="GO" id="GO:0016787">
    <property type="term" value="F:hydrolase activity"/>
    <property type="evidence" value="ECO:0007669"/>
    <property type="project" value="UniProtKB-KW"/>
</dbReference>
<dbReference type="InterPro" id="IPR036928">
    <property type="entry name" value="AS_sf"/>
</dbReference>
<dbReference type="InterPro" id="IPR023631">
    <property type="entry name" value="Amidase_dom"/>
</dbReference>
<name>A0ABQ2GDU5_9DEIO</name>
<protein>
    <submittedName>
        <fullName evidence="2">Indole acetimide hydrolase</fullName>
    </submittedName>
</protein>
<evidence type="ECO:0000313" key="2">
    <source>
        <dbReference type="EMBL" id="GGL88087.1"/>
    </source>
</evidence>
<dbReference type="Pfam" id="PF01425">
    <property type="entry name" value="Amidase"/>
    <property type="match status" value="1"/>
</dbReference>
<dbReference type="Proteomes" id="UP000639973">
    <property type="component" value="Unassembled WGS sequence"/>
</dbReference>